<evidence type="ECO:0000256" key="2">
    <source>
        <dbReference type="ARBA" id="ARBA00022980"/>
    </source>
</evidence>
<protein>
    <submittedName>
        <fullName evidence="4">Ribosomal protein S11</fullName>
    </submittedName>
</protein>
<dbReference type="PANTHER" id="PTHR10744">
    <property type="entry name" value="40S RIBOSOMAL PROTEIN S11 FAMILY MEMBER"/>
    <property type="match status" value="1"/>
</dbReference>
<dbReference type="CDD" id="cd00364">
    <property type="entry name" value="Ribosomal_uS17"/>
    <property type="match status" value="1"/>
</dbReference>
<dbReference type="PANTHER" id="PTHR10744:SF9">
    <property type="entry name" value="40S RIBOSOMAL PROTEIN S11-RELATED"/>
    <property type="match status" value="1"/>
</dbReference>
<name>A0A0H5BHW1_9EUKA</name>
<evidence type="ECO:0000256" key="1">
    <source>
        <dbReference type="ARBA" id="ARBA00010254"/>
    </source>
</evidence>
<keyword evidence="2 4" id="KW-0689">Ribosomal protein</keyword>
<dbReference type="InterPro" id="IPR000266">
    <property type="entry name" value="Ribosomal_uS17"/>
</dbReference>
<dbReference type="EMBL" id="AB996602">
    <property type="protein sequence ID" value="BAS01811.1"/>
    <property type="molecule type" value="Genomic_DNA"/>
</dbReference>
<dbReference type="InterPro" id="IPR012340">
    <property type="entry name" value="NA-bd_OB-fold"/>
</dbReference>
<dbReference type="Pfam" id="PF00366">
    <property type="entry name" value="Ribosomal_S17"/>
    <property type="match status" value="1"/>
</dbReference>
<organism evidence="4">
    <name type="scientific">Amorphochlora amoebiformis</name>
    <dbReference type="NCBI Taxonomy" id="1561963"/>
    <lineage>
        <taxon>Eukaryota</taxon>
        <taxon>Sar</taxon>
        <taxon>Rhizaria</taxon>
        <taxon>Cercozoa</taxon>
        <taxon>Chlorarachniophyceae</taxon>
        <taxon>Amorphochlora</taxon>
    </lineage>
</organism>
<comment type="similarity">
    <text evidence="1">Belongs to the universal ribosomal protein uS17 family.</text>
</comment>
<dbReference type="SUPFAM" id="SSF50249">
    <property type="entry name" value="Nucleic acid-binding proteins"/>
    <property type="match status" value="1"/>
</dbReference>
<dbReference type="GO" id="GO:0022627">
    <property type="term" value="C:cytosolic small ribosomal subunit"/>
    <property type="evidence" value="ECO:0007669"/>
    <property type="project" value="TreeGrafter"/>
</dbReference>
<dbReference type="GO" id="GO:0006412">
    <property type="term" value="P:translation"/>
    <property type="evidence" value="ECO:0007669"/>
    <property type="project" value="InterPro"/>
</dbReference>
<dbReference type="AlphaFoldDB" id="A0A0H5BHW1"/>
<geneLocation type="nucleomorph" evidence="4"/>
<accession>A0A0H5BHW1</accession>
<proteinExistence type="inferred from homology"/>
<sequence>MYFKKFSSLKVDLRIPMSKKILNDKKCPFINALSIRGKVFKGFRNNLGIIRSAKMKSTVVVRVNFLIFLSKYKRFHSIFRFKKKHINIHAHKSNFFRCKKGDKVLIAECKPLSKTVKHCVIKVIENKVFYSFN</sequence>
<keyword evidence="4" id="KW-0542">Nucleomorph</keyword>
<dbReference type="PROSITE" id="PS00056">
    <property type="entry name" value="RIBOSOMAL_S17"/>
    <property type="match status" value="1"/>
</dbReference>
<evidence type="ECO:0000256" key="3">
    <source>
        <dbReference type="ARBA" id="ARBA00023274"/>
    </source>
</evidence>
<dbReference type="InterPro" id="IPR019979">
    <property type="entry name" value="Ribosomal_uS17_CS"/>
</dbReference>
<gene>
    <name evidence="4" type="primary">rps11</name>
</gene>
<keyword evidence="3" id="KW-0687">Ribonucleoprotein</keyword>
<reference evidence="4" key="1">
    <citation type="journal article" date="2015" name="Genome Biol. Evol.">
        <title>Nucleomorph Genome Sequences of Two Chlorarachniophytes, Amorphochlora amoebiformis and Lotharella vacuolata.</title>
        <authorList>
            <person name="Suzuki S."/>
            <person name="Shirato S."/>
            <person name="Hirakawa Y."/>
            <person name="Ishida K."/>
        </authorList>
    </citation>
    <scope>NUCLEOTIDE SEQUENCE</scope>
    <source>
        <strain evidence="4">CCMP2058</strain>
    </source>
</reference>
<dbReference type="GO" id="GO:0003735">
    <property type="term" value="F:structural constituent of ribosome"/>
    <property type="evidence" value="ECO:0007669"/>
    <property type="project" value="InterPro"/>
</dbReference>
<evidence type="ECO:0000313" key="4">
    <source>
        <dbReference type="EMBL" id="BAS01811.1"/>
    </source>
</evidence>
<dbReference type="Gene3D" id="2.40.50.1000">
    <property type="match status" value="1"/>
</dbReference>